<sequence length="103" mass="11404">MLKAYRSTLLCCLGGGLQMRVSEYYDMPIYSDRARYVGEVQDVVLDIDEGKVLGLGFGYRGGKVTSVPYESIVAIGDIILVESKRTVEQTTVEQEAVEEESES</sequence>
<organism evidence="2 3">
    <name type="scientific">candidate division MSBL1 archaeon SCGC-AAA261C02</name>
    <dbReference type="NCBI Taxonomy" id="1698272"/>
    <lineage>
        <taxon>Archaea</taxon>
        <taxon>Methanobacteriati</taxon>
        <taxon>Methanobacteriota</taxon>
        <taxon>candidate division MSBL1</taxon>
    </lineage>
</organism>
<accession>A0A133V0Y9</accession>
<dbReference type="AlphaFoldDB" id="A0A133V0Y9"/>
<feature type="domain" description="PRC-barrel" evidence="1">
    <location>
        <begin position="19"/>
        <end position="84"/>
    </location>
</feature>
<evidence type="ECO:0000313" key="3">
    <source>
        <dbReference type="Proteomes" id="UP000070520"/>
    </source>
</evidence>
<dbReference type="PANTHER" id="PTHR38137:SF1">
    <property type="entry name" value="PRC-BARREL DOMAIN-CONTAINING PROTEIN"/>
    <property type="match status" value="1"/>
</dbReference>
<dbReference type="Gene3D" id="2.30.30.240">
    <property type="entry name" value="PRC-barrel domain"/>
    <property type="match status" value="1"/>
</dbReference>
<name>A0A133V0Y9_9EURY</name>
<dbReference type="InterPro" id="IPR027275">
    <property type="entry name" value="PRC-brl_dom"/>
</dbReference>
<comment type="caution">
    <text evidence="2">The sequence shown here is derived from an EMBL/GenBank/DDBJ whole genome shotgun (WGS) entry which is preliminary data.</text>
</comment>
<gene>
    <name evidence="2" type="ORF">AKJ42_01715</name>
</gene>
<proteinExistence type="predicted"/>
<evidence type="ECO:0000313" key="2">
    <source>
        <dbReference type="EMBL" id="KXB00114.1"/>
    </source>
</evidence>
<dbReference type="PANTHER" id="PTHR38137">
    <property type="entry name" value="PRC-BARREL DOMAIN PROTEIN"/>
    <property type="match status" value="1"/>
</dbReference>
<dbReference type="Proteomes" id="UP000070520">
    <property type="component" value="Unassembled WGS sequence"/>
</dbReference>
<dbReference type="InterPro" id="IPR011033">
    <property type="entry name" value="PRC_barrel-like_sf"/>
</dbReference>
<dbReference type="Pfam" id="PF05239">
    <property type="entry name" value="PRC"/>
    <property type="match status" value="1"/>
</dbReference>
<dbReference type="SUPFAM" id="SSF50346">
    <property type="entry name" value="PRC-barrel domain"/>
    <property type="match status" value="1"/>
</dbReference>
<reference evidence="2 3" key="1">
    <citation type="journal article" date="2016" name="Sci. Rep.">
        <title>Metabolic traits of an uncultured archaeal lineage -MSBL1- from brine pools of the Red Sea.</title>
        <authorList>
            <person name="Mwirichia R."/>
            <person name="Alam I."/>
            <person name="Rashid M."/>
            <person name="Vinu M."/>
            <person name="Ba-Alawi W."/>
            <person name="Anthony Kamau A."/>
            <person name="Kamanda Ngugi D."/>
            <person name="Goker M."/>
            <person name="Klenk H.P."/>
            <person name="Bajic V."/>
            <person name="Stingl U."/>
        </authorList>
    </citation>
    <scope>NUCLEOTIDE SEQUENCE [LARGE SCALE GENOMIC DNA]</scope>
    <source>
        <strain evidence="2">SCGC-AAA261C02</strain>
    </source>
</reference>
<keyword evidence="3" id="KW-1185">Reference proteome</keyword>
<protein>
    <recommendedName>
        <fullName evidence="1">PRC-barrel domain-containing protein</fullName>
    </recommendedName>
</protein>
<dbReference type="EMBL" id="LHXW01000013">
    <property type="protein sequence ID" value="KXB00114.1"/>
    <property type="molecule type" value="Genomic_DNA"/>
</dbReference>
<evidence type="ECO:0000259" key="1">
    <source>
        <dbReference type="Pfam" id="PF05239"/>
    </source>
</evidence>